<gene>
    <name evidence="3" type="ORF">FMM06_05680</name>
</gene>
<evidence type="ECO:0000259" key="2">
    <source>
        <dbReference type="Pfam" id="PF20032"/>
    </source>
</evidence>
<proteinExistence type="predicted"/>
<protein>
    <recommendedName>
        <fullName evidence="2">ADYC domain-containing protein</fullName>
    </recommendedName>
</protein>
<dbReference type="RefSeq" id="WP_143555183.1">
    <property type="nucleotide sequence ID" value="NZ_VJWA01000001.1"/>
</dbReference>
<dbReference type="EMBL" id="VJWA01000001">
    <property type="protein sequence ID" value="TRW17638.1"/>
    <property type="molecule type" value="Genomic_DNA"/>
</dbReference>
<name>A0A552UHE0_9SPHN</name>
<evidence type="ECO:0000256" key="1">
    <source>
        <dbReference type="SAM" id="SignalP"/>
    </source>
</evidence>
<evidence type="ECO:0000313" key="4">
    <source>
        <dbReference type="Proteomes" id="UP000317894"/>
    </source>
</evidence>
<feature type="chain" id="PRO_5022210499" description="ADYC domain-containing protein" evidence="1">
    <location>
        <begin position="22"/>
        <end position="260"/>
    </location>
</feature>
<feature type="domain" description="ADYC" evidence="2">
    <location>
        <begin position="44"/>
        <end position="221"/>
    </location>
</feature>
<dbReference type="InterPro" id="IPR045426">
    <property type="entry name" value="ADYC"/>
</dbReference>
<dbReference type="Pfam" id="PF20032">
    <property type="entry name" value="ADYC"/>
    <property type="match status" value="1"/>
</dbReference>
<accession>A0A552UHE0</accession>
<keyword evidence="1" id="KW-0732">Signal</keyword>
<organism evidence="3 4">
    <name type="scientific">Glacieibacterium frigidum</name>
    <dbReference type="NCBI Taxonomy" id="2593303"/>
    <lineage>
        <taxon>Bacteria</taxon>
        <taxon>Pseudomonadati</taxon>
        <taxon>Pseudomonadota</taxon>
        <taxon>Alphaproteobacteria</taxon>
        <taxon>Sphingomonadales</taxon>
        <taxon>Sphingosinicellaceae</taxon>
        <taxon>Glacieibacterium</taxon>
    </lineage>
</organism>
<feature type="signal peptide" evidence="1">
    <location>
        <begin position="1"/>
        <end position="21"/>
    </location>
</feature>
<sequence>MRRLLHILGLLGALAATPVAAATLTVEGSRFVLTTDAGQRLTSEQLVGAVLDMTDPNGRPIRARIDAVRPAKERAATLLHDLSVQLPDGSFAPMCEPDAYGRKSGFPVPGQFDADGRYSRPPGKWFLTCTSGSQAKCILWGYDPASRGPGGEDLGPFYQACQNMVRAAYDGRGVAHTRDGTSIDLWDVLRIQVPDSTDDPKYKFEAGWGTAGAVCVAHTRIPDILPLDVLLKSAPQLRASPCDEAEARRRGALIFNRSKG</sequence>
<comment type="caution">
    <text evidence="3">The sequence shown here is derived from an EMBL/GenBank/DDBJ whole genome shotgun (WGS) entry which is preliminary data.</text>
</comment>
<dbReference type="Proteomes" id="UP000317894">
    <property type="component" value="Unassembled WGS sequence"/>
</dbReference>
<evidence type="ECO:0000313" key="3">
    <source>
        <dbReference type="EMBL" id="TRW17638.1"/>
    </source>
</evidence>
<reference evidence="3 4" key="1">
    <citation type="submission" date="2019-07" db="EMBL/GenBank/DDBJ databases">
        <title>Novel species isolated from glacier.</title>
        <authorList>
            <person name="Liu Q."/>
            <person name="Xin Y.-H."/>
        </authorList>
    </citation>
    <scope>NUCLEOTIDE SEQUENCE [LARGE SCALE GENOMIC DNA]</scope>
    <source>
        <strain evidence="3 4">LB1R16</strain>
    </source>
</reference>
<dbReference type="OrthoDB" id="8066319at2"/>
<keyword evidence="4" id="KW-1185">Reference proteome</keyword>
<dbReference type="AlphaFoldDB" id="A0A552UHE0"/>